<dbReference type="AlphaFoldDB" id="A0A7D4BGH3"/>
<dbReference type="InterPro" id="IPR027275">
    <property type="entry name" value="PRC-brl_dom"/>
</dbReference>
<feature type="domain" description="PRC-barrel" evidence="1">
    <location>
        <begin position="91"/>
        <end position="137"/>
    </location>
</feature>
<evidence type="ECO:0000259" key="1">
    <source>
        <dbReference type="Pfam" id="PF05239"/>
    </source>
</evidence>
<dbReference type="Gene3D" id="2.30.30.240">
    <property type="entry name" value="PRC-barrel domain"/>
    <property type="match status" value="2"/>
</dbReference>
<protein>
    <submittedName>
        <fullName evidence="2">Photosystem reaction center subunit H</fullName>
    </submittedName>
</protein>
<dbReference type="KEGG" id="kpul:GXN76_11745"/>
<dbReference type="Pfam" id="PF05239">
    <property type="entry name" value="PRC"/>
    <property type="match status" value="2"/>
</dbReference>
<keyword evidence="3" id="KW-1185">Reference proteome</keyword>
<evidence type="ECO:0000313" key="3">
    <source>
        <dbReference type="Proteomes" id="UP000503088"/>
    </source>
</evidence>
<reference evidence="2 3" key="1">
    <citation type="submission" date="2020-01" db="EMBL/GenBank/DDBJ databases">
        <authorList>
            <person name="Gulvik C.A."/>
            <person name="Batra D.G."/>
        </authorList>
    </citation>
    <scope>NUCLEOTIDE SEQUENCE [LARGE SCALE GENOMIC DNA]</scope>
    <source>
        <strain evidence="2 3">W9323</strain>
    </source>
</reference>
<dbReference type="SUPFAM" id="SSF50346">
    <property type="entry name" value="PRC-barrel domain"/>
    <property type="match status" value="2"/>
</dbReference>
<dbReference type="RefSeq" id="WP_173223376.1">
    <property type="nucleotide sequence ID" value="NZ_CP048104.1"/>
</dbReference>
<accession>A0A7D4BGH3</accession>
<sequence>MRKSQDIIGLPVIHVNTGKQLGRVKDLLFDRQQYLRGVLLESGGWVRRGRYIPTERIGSLGEDAVMVNSEADILPLNEAQNQWVGLLTGQRKLKGLPVMQSDGRELGMVEDVYFMEEMGTLMGYELSDGFINDLRLGRKIYQPDSPLTWGKDALITAEGELFQDV</sequence>
<name>A0A7D4BGH3_9BACL</name>
<proteinExistence type="predicted"/>
<dbReference type="Proteomes" id="UP000503088">
    <property type="component" value="Chromosome"/>
</dbReference>
<evidence type="ECO:0000313" key="2">
    <source>
        <dbReference type="EMBL" id="QKG85072.1"/>
    </source>
</evidence>
<dbReference type="InterPro" id="IPR011033">
    <property type="entry name" value="PRC_barrel-like_sf"/>
</dbReference>
<feature type="domain" description="PRC-barrel" evidence="1">
    <location>
        <begin position="4"/>
        <end position="70"/>
    </location>
</feature>
<gene>
    <name evidence="2" type="ORF">GXN76_11745</name>
</gene>
<organism evidence="2 3">
    <name type="scientific">Kroppenstedtia pulmonis</name>
    <dbReference type="NCBI Taxonomy" id="1380685"/>
    <lineage>
        <taxon>Bacteria</taxon>
        <taxon>Bacillati</taxon>
        <taxon>Bacillota</taxon>
        <taxon>Bacilli</taxon>
        <taxon>Bacillales</taxon>
        <taxon>Thermoactinomycetaceae</taxon>
        <taxon>Kroppenstedtia</taxon>
    </lineage>
</organism>
<dbReference type="EMBL" id="CP048104">
    <property type="protein sequence ID" value="QKG85072.1"/>
    <property type="molecule type" value="Genomic_DNA"/>
</dbReference>